<dbReference type="Proteomes" id="UP000254020">
    <property type="component" value="Unassembled WGS sequence"/>
</dbReference>
<dbReference type="AlphaFoldDB" id="A0A377ZBU8"/>
<proteinExistence type="predicted"/>
<name>A0A377ZBU8_KLEPN</name>
<dbReference type="EMBL" id="UGMA01000005">
    <property type="protein sequence ID" value="STU66095.1"/>
    <property type="molecule type" value="Genomic_DNA"/>
</dbReference>
<dbReference type="InterPro" id="IPR011059">
    <property type="entry name" value="Metal-dep_hydrolase_composite"/>
</dbReference>
<evidence type="ECO:0000313" key="1">
    <source>
        <dbReference type="EMBL" id="STU66095.1"/>
    </source>
</evidence>
<reference evidence="1 2" key="1">
    <citation type="submission" date="2018-06" db="EMBL/GenBank/DDBJ databases">
        <authorList>
            <consortium name="Pathogen Informatics"/>
            <person name="Doyle S."/>
        </authorList>
    </citation>
    <scope>NUCLEOTIDE SEQUENCE [LARGE SCALE GENOMIC DNA]</scope>
    <source>
        <strain evidence="1 2">NCTC9504</strain>
    </source>
</reference>
<dbReference type="Gene3D" id="2.30.40.10">
    <property type="entry name" value="Urease, subunit C, domain 1"/>
    <property type="match status" value="1"/>
</dbReference>
<accession>A0A377ZBU8</accession>
<keyword evidence="1" id="KW-0378">Hydrolase</keyword>
<evidence type="ECO:0000313" key="2">
    <source>
        <dbReference type="Proteomes" id="UP000254020"/>
    </source>
</evidence>
<organism evidence="1 2">
    <name type="scientific">Klebsiella pneumoniae subsp. pneumoniae</name>
    <dbReference type="NCBI Taxonomy" id="72407"/>
    <lineage>
        <taxon>Bacteria</taxon>
        <taxon>Pseudomonadati</taxon>
        <taxon>Pseudomonadota</taxon>
        <taxon>Gammaproteobacteria</taxon>
        <taxon>Enterobacterales</taxon>
        <taxon>Enterobacteriaceae</taxon>
        <taxon>Klebsiella/Raoultella group</taxon>
        <taxon>Klebsiella</taxon>
        <taxon>Klebsiella pneumoniae complex</taxon>
    </lineage>
</organism>
<protein>
    <submittedName>
        <fullName evidence="1">Putative amidohydrolase</fullName>
        <ecNumber evidence="1">3.5.4.2</ecNumber>
    </submittedName>
</protein>
<dbReference type="Gene3D" id="3.20.20.140">
    <property type="entry name" value="Metal-dependent hydrolases"/>
    <property type="match status" value="1"/>
</dbReference>
<dbReference type="GO" id="GO:0000034">
    <property type="term" value="F:adenine deaminase activity"/>
    <property type="evidence" value="ECO:0007669"/>
    <property type="project" value="UniProtKB-EC"/>
</dbReference>
<dbReference type="EC" id="3.5.4.2" evidence="1"/>
<dbReference type="SUPFAM" id="SSF51338">
    <property type="entry name" value="Composite domain of metallo-dependent hydrolases"/>
    <property type="match status" value="1"/>
</dbReference>
<gene>
    <name evidence="1" type="primary">ade_3</name>
    <name evidence="1" type="ORF">NCTC9504_02365</name>
</gene>
<sequence length="135" mass="14633">MSSNAQVRRRAVQAARGESPFDLLLIDAQIVDMATGEIRPADVGIVGEMIASVHPRGSREDAHEVRSLAGGYLSPGLMDTHVHLESSHLPPERYAEIVLTQAPPRCSGIRMSWPTSSASLACAMRWTPAAICRCR</sequence>